<keyword evidence="1" id="KW-1133">Transmembrane helix</keyword>
<dbReference type="Pfam" id="PF13398">
    <property type="entry name" value="Peptidase_M50B"/>
    <property type="match status" value="1"/>
</dbReference>
<reference evidence="2 3" key="1">
    <citation type="submission" date="2018-07" db="EMBL/GenBank/DDBJ databases">
        <title>Genomic Encyclopedia of Type Strains, Phase IV (KMG-IV): sequencing the most valuable type-strain genomes for metagenomic binning, comparative biology and taxonomic classification.</title>
        <authorList>
            <person name="Goeker M."/>
        </authorList>
    </citation>
    <scope>NUCLEOTIDE SEQUENCE [LARGE SCALE GENOMIC DNA]</scope>
    <source>
        <strain evidence="2 3">DSM 27016</strain>
    </source>
</reference>
<dbReference type="PANTHER" id="PTHR33979:SF2">
    <property type="entry name" value="PEPTIDASE M50B-LIKE-DOMAIN-CONTAINING PROTEIN"/>
    <property type="match status" value="1"/>
</dbReference>
<keyword evidence="1" id="KW-0472">Membrane</keyword>
<proteinExistence type="predicted"/>
<dbReference type="PANTHER" id="PTHR33979">
    <property type="entry name" value="OS02G0221600 PROTEIN"/>
    <property type="match status" value="1"/>
</dbReference>
<keyword evidence="3" id="KW-1185">Reference proteome</keyword>
<feature type="transmembrane region" description="Helical" evidence="1">
    <location>
        <begin position="69"/>
        <end position="93"/>
    </location>
</feature>
<feature type="transmembrane region" description="Helical" evidence="1">
    <location>
        <begin position="204"/>
        <end position="223"/>
    </location>
</feature>
<protein>
    <submittedName>
        <fullName evidence="2">Peptidase M50B-like protein</fullName>
    </submittedName>
</protein>
<gene>
    <name evidence="2" type="ORF">DFR58_110127</name>
</gene>
<keyword evidence="1" id="KW-0812">Transmembrane</keyword>
<dbReference type="AlphaFoldDB" id="A0A369B538"/>
<dbReference type="RefSeq" id="WP_114297789.1">
    <property type="nucleotide sequence ID" value="NZ_QPJT01000010.1"/>
</dbReference>
<evidence type="ECO:0000313" key="3">
    <source>
        <dbReference type="Proteomes" id="UP000253034"/>
    </source>
</evidence>
<sequence>MKNVGRYLLILIGAIVLWNTFIMKPLRIFTVFLHELGHTAMAFAFGYGIKEFKVNFNESGYTIVQSKGWFSSFMIANGGYLGSVLFALLILLLKDTFFKKYILGTIAIGFLVVTIRFSGLSFALIYAVIFAVAVLVIYMAQNDKLNDWIIDIIGIASVAYAVYDTFVDTILLQINLQFNLINGWRSGGHVTDAMQLSKMTGIPAIVWGIIWLAIALAAVYALLRRKSKVYGGRRR</sequence>
<feature type="transmembrane region" description="Helical" evidence="1">
    <location>
        <begin position="123"/>
        <end position="140"/>
    </location>
</feature>
<feature type="transmembrane region" description="Helical" evidence="1">
    <location>
        <begin position="152"/>
        <end position="174"/>
    </location>
</feature>
<dbReference type="EMBL" id="QPJT01000010">
    <property type="protein sequence ID" value="RCX16629.1"/>
    <property type="molecule type" value="Genomic_DNA"/>
</dbReference>
<dbReference type="InterPro" id="IPR049500">
    <property type="entry name" value="Peptidase_M50B-like"/>
</dbReference>
<feature type="transmembrane region" description="Helical" evidence="1">
    <location>
        <begin position="100"/>
        <end position="117"/>
    </location>
</feature>
<feature type="transmembrane region" description="Helical" evidence="1">
    <location>
        <begin position="6"/>
        <end position="22"/>
    </location>
</feature>
<accession>A0A369B538</accession>
<organism evidence="2 3">
    <name type="scientific">Anaerobacterium chartisolvens</name>
    <dbReference type="NCBI Taxonomy" id="1297424"/>
    <lineage>
        <taxon>Bacteria</taxon>
        <taxon>Bacillati</taxon>
        <taxon>Bacillota</taxon>
        <taxon>Clostridia</taxon>
        <taxon>Eubacteriales</taxon>
        <taxon>Oscillospiraceae</taxon>
        <taxon>Anaerobacterium</taxon>
    </lineage>
</organism>
<evidence type="ECO:0000313" key="2">
    <source>
        <dbReference type="EMBL" id="RCX16629.1"/>
    </source>
</evidence>
<dbReference type="OrthoDB" id="158445at2"/>
<name>A0A369B538_9FIRM</name>
<dbReference type="Proteomes" id="UP000253034">
    <property type="component" value="Unassembled WGS sequence"/>
</dbReference>
<comment type="caution">
    <text evidence="2">The sequence shown here is derived from an EMBL/GenBank/DDBJ whole genome shotgun (WGS) entry which is preliminary data.</text>
</comment>
<evidence type="ECO:0000256" key="1">
    <source>
        <dbReference type="SAM" id="Phobius"/>
    </source>
</evidence>